<evidence type="ECO:0000313" key="3">
    <source>
        <dbReference type="Proteomes" id="UP001549366"/>
    </source>
</evidence>
<dbReference type="SUPFAM" id="SSF54637">
    <property type="entry name" value="Thioesterase/thiol ester dehydrase-isomerase"/>
    <property type="match status" value="1"/>
</dbReference>
<comment type="caution">
    <text evidence="2">The sequence shown here is derived from an EMBL/GenBank/DDBJ whole genome shotgun (WGS) entry which is preliminary data.</text>
</comment>
<feature type="domain" description="Thioesterase" evidence="1">
    <location>
        <begin position="52"/>
        <end position="126"/>
    </location>
</feature>
<evidence type="ECO:0000313" key="2">
    <source>
        <dbReference type="EMBL" id="MET4758981.1"/>
    </source>
</evidence>
<keyword evidence="3" id="KW-1185">Reference proteome</keyword>
<evidence type="ECO:0000259" key="1">
    <source>
        <dbReference type="Pfam" id="PF03061"/>
    </source>
</evidence>
<sequence length="147" mass="15813">MTESPFAEMARRFLTIIPHCQELNISLVSASPEGVEFIMPFQAGLEANPGSGIIHSGAITTLLDTVSGMSALTGLPEVEPCPTLDLRLDHLALPEPGRAIHAFAEAYRVTRSVVFTRGYAFNTDHTQPFVHAVGTFMRVSSKTSGGQ</sequence>
<dbReference type="RefSeq" id="WP_354009017.1">
    <property type="nucleotide sequence ID" value="NZ_JBEWTA010000001.1"/>
</dbReference>
<reference evidence="2 3" key="1">
    <citation type="submission" date="2024-06" db="EMBL/GenBank/DDBJ databases">
        <title>Genomic Encyclopedia of Type Strains, Phase V (KMG-V): Genome sequencing to study the core and pangenomes of soil and plant-associated prokaryotes.</title>
        <authorList>
            <person name="Whitman W."/>
        </authorList>
    </citation>
    <scope>NUCLEOTIDE SEQUENCE [LARGE SCALE GENOMIC DNA]</scope>
    <source>
        <strain evidence="2 3">NE40</strain>
    </source>
</reference>
<protein>
    <submittedName>
        <fullName evidence="2">Acyl-coenzyme A thioesterase PaaI-like protein</fullName>
    </submittedName>
</protein>
<name>A0ABV2SMJ1_9GAMM</name>
<dbReference type="InterPro" id="IPR006683">
    <property type="entry name" value="Thioestr_dom"/>
</dbReference>
<proteinExistence type="predicted"/>
<accession>A0ABV2SMJ1</accession>
<dbReference type="Pfam" id="PF03061">
    <property type="entry name" value="4HBT"/>
    <property type="match status" value="1"/>
</dbReference>
<dbReference type="EMBL" id="JBEWTB010000002">
    <property type="protein sequence ID" value="MET4758981.1"/>
    <property type="molecule type" value="Genomic_DNA"/>
</dbReference>
<organism evidence="2 3">
    <name type="scientific">Endozoicomonas lisbonensis</name>
    <dbReference type="NCBI Taxonomy" id="3120522"/>
    <lineage>
        <taxon>Bacteria</taxon>
        <taxon>Pseudomonadati</taxon>
        <taxon>Pseudomonadota</taxon>
        <taxon>Gammaproteobacteria</taxon>
        <taxon>Oceanospirillales</taxon>
        <taxon>Endozoicomonadaceae</taxon>
        <taxon>Endozoicomonas</taxon>
    </lineage>
</organism>
<dbReference type="Gene3D" id="3.10.129.10">
    <property type="entry name" value="Hotdog Thioesterase"/>
    <property type="match status" value="1"/>
</dbReference>
<dbReference type="InterPro" id="IPR029069">
    <property type="entry name" value="HotDog_dom_sf"/>
</dbReference>
<gene>
    <name evidence="2" type="ORF">V5J35_004173</name>
</gene>
<dbReference type="Proteomes" id="UP001549366">
    <property type="component" value="Unassembled WGS sequence"/>
</dbReference>
<dbReference type="CDD" id="cd03443">
    <property type="entry name" value="PaaI_thioesterase"/>
    <property type="match status" value="1"/>
</dbReference>